<accession>A0ACD1AA39</accession>
<sequence length="275" mass="30004">MKKLSRALIILFGLALIFSFSGCAEKASSETGGSEPQAEATLLQEIQEKGVLTVGIEGTYPPYTYHDESTDELKGYDVEIAQAIADKLGVKTEFVETKWDSIIAGLDAKRYDAIINQVSITPERQEKYDFSEPYTYTRGVLIVNEDNSSIKSFEDLNGKSSAQTATSNWAGTAESFGATIVGTDGFNQSIELVLTGRADATINDDVTFYDYKNVKSDAKVKIAAYSDDISKSAVLIRKGNEEFVKAVDDALAELSAEGKLKEISEKYFGVDVSQE</sequence>
<evidence type="ECO:0000313" key="1">
    <source>
        <dbReference type="EMBL" id="QOX63181.1"/>
    </source>
</evidence>
<name>A0ACD1AA39_9FIRM</name>
<proteinExistence type="predicted"/>
<dbReference type="EMBL" id="CP042469">
    <property type="protein sequence ID" value="QOX63181.1"/>
    <property type="molecule type" value="Genomic_DNA"/>
</dbReference>
<keyword evidence="2" id="KW-1185">Reference proteome</keyword>
<gene>
    <name evidence="1" type="ORF">FRZ06_07390</name>
</gene>
<dbReference type="Proteomes" id="UP000594014">
    <property type="component" value="Chromosome"/>
</dbReference>
<evidence type="ECO:0000313" key="2">
    <source>
        <dbReference type="Proteomes" id="UP000594014"/>
    </source>
</evidence>
<reference evidence="1" key="1">
    <citation type="submission" date="2019-08" db="EMBL/GenBank/DDBJ databases">
        <title>Genome sequence of Clostridiales bacterium MT110.</title>
        <authorList>
            <person name="Cao J."/>
        </authorList>
    </citation>
    <scope>NUCLEOTIDE SEQUENCE</scope>
    <source>
        <strain evidence="1">MT110</strain>
    </source>
</reference>
<organism evidence="1 2">
    <name type="scientific">Anoxybacterium hadale</name>
    <dbReference type="NCBI Taxonomy" id="3408580"/>
    <lineage>
        <taxon>Bacteria</taxon>
        <taxon>Bacillati</taxon>
        <taxon>Bacillota</taxon>
        <taxon>Clostridia</taxon>
        <taxon>Peptostreptococcales</taxon>
        <taxon>Anaerovoracaceae</taxon>
        <taxon>Anoxybacterium</taxon>
    </lineage>
</organism>
<protein>
    <submittedName>
        <fullName evidence="1">Amino acid ABC transporter substrate-binding protein</fullName>
    </submittedName>
</protein>